<proteinExistence type="predicted"/>
<protein>
    <submittedName>
        <fullName evidence="1">Uncharacterized protein</fullName>
    </submittedName>
</protein>
<comment type="caution">
    <text evidence="1">The sequence shown here is derived from an EMBL/GenBank/DDBJ whole genome shotgun (WGS) entry which is preliminary data.</text>
</comment>
<dbReference type="EMBL" id="VIEB01000510">
    <property type="protein sequence ID" value="TQD88411.1"/>
    <property type="molecule type" value="Genomic_DNA"/>
</dbReference>
<gene>
    <name evidence="1" type="ORF">C1H46_026007</name>
</gene>
<organism evidence="1 2">
    <name type="scientific">Malus baccata</name>
    <name type="common">Siberian crab apple</name>
    <name type="synonym">Pyrus baccata</name>
    <dbReference type="NCBI Taxonomy" id="106549"/>
    <lineage>
        <taxon>Eukaryota</taxon>
        <taxon>Viridiplantae</taxon>
        <taxon>Streptophyta</taxon>
        <taxon>Embryophyta</taxon>
        <taxon>Tracheophyta</taxon>
        <taxon>Spermatophyta</taxon>
        <taxon>Magnoliopsida</taxon>
        <taxon>eudicotyledons</taxon>
        <taxon>Gunneridae</taxon>
        <taxon>Pentapetalae</taxon>
        <taxon>rosids</taxon>
        <taxon>fabids</taxon>
        <taxon>Rosales</taxon>
        <taxon>Rosaceae</taxon>
        <taxon>Amygdaloideae</taxon>
        <taxon>Maleae</taxon>
        <taxon>Malus</taxon>
    </lineage>
</organism>
<name>A0A540LPJ3_MALBA</name>
<dbReference type="AlphaFoldDB" id="A0A540LPJ3"/>
<evidence type="ECO:0000313" key="2">
    <source>
        <dbReference type="Proteomes" id="UP000315295"/>
    </source>
</evidence>
<evidence type="ECO:0000313" key="1">
    <source>
        <dbReference type="EMBL" id="TQD88411.1"/>
    </source>
</evidence>
<keyword evidence="2" id="KW-1185">Reference proteome</keyword>
<sequence>MPRFVRVSTRIFETSQFSDVFVTIPAKIGVEVGLKLFLITSERKRLGYEQ</sequence>
<reference evidence="1 2" key="1">
    <citation type="journal article" date="2019" name="G3 (Bethesda)">
        <title>Sequencing of a Wild Apple (Malus baccata) Genome Unravels the Differences Between Cultivated and Wild Apple Species Regarding Disease Resistance and Cold Tolerance.</title>
        <authorList>
            <person name="Chen X."/>
        </authorList>
    </citation>
    <scope>NUCLEOTIDE SEQUENCE [LARGE SCALE GENOMIC DNA]</scope>
    <source>
        <strain evidence="2">cv. Shandingzi</strain>
        <tissue evidence="1">Leaves</tissue>
    </source>
</reference>
<dbReference type="Proteomes" id="UP000315295">
    <property type="component" value="Unassembled WGS sequence"/>
</dbReference>
<accession>A0A540LPJ3</accession>